<dbReference type="InterPro" id="IPR023187">
    <property type="entry name" value="Tscrpt_reg_MarR-type_CS"/>
</dbReference>
<comment type="caution">
    <text evidence="5">The sequence shown here is derived from an EMBL/GenBank/DDBJ whole genome shotgun (WGS) entry which is preliminary data.</text>
</comment>
<evidence type="ECO:0000256" key="1">
    <source>
        <dbReference type="ARBA" id="ARBA00023015"/>
    </source>
</evidence>
<dbReference type="GO" id="GO:0003677">
    <property type="term" value="F:DNA binding"/>
    <property type="evidence" value="ECO:0007669"/>
    <property type="project" value="UniProtKB-KW"/>
</dbReference>
<protein>
    <recommendedName>
        <fullName evidence="4">HTH marR-type domain-containing protein</fullName>
    </recommendedName>
</protein>
<dbReference type="SUPFAM" id="SSF46785">
    <property type="entry name" value="Winged helix' DNA-binding domain"/>
    <property type="match status" value="1"/>
</dbReference>
<keyword evidence="2" id="KW-0238">DNA-binding</keyword>
<evidence type="ECO:0000313" key="6">
    <source>
        <dbReference type="Proteomes" id="UP000095256"/>
    </source>
</evidence>
<keyword evidence="1" id="KW-0805">Transcription regulation</keyword>
<dbReference type="GO" id="GO:0003700">
    <property type="term" value="F:DNA-binding transcription factor activity"/>
    <property type="evidence" value="ECO:0007669"/>
    <property type="project" value="InterPro"/>
</dbReference>
<dbReference type="PANTHER" id="PTHR42756:SF1">
    <property type="entry name" value="TRANSCRIPTIONAL REPRESSOR OF EMRAB OPERON"/>
    <property type="match status" value="1"/>
</dbReference>
<evidence type="ECO:0000256" key="2">
    <source>
        <dbReference type="ARBA" id="ARBA00023125"/>
    </source>
</evidence>
<dbReference type="Proteomes" id="UP000095256">
    <property type="component" value="Unassembled WGS sequence"/>
</dbReference>
<organism evidence="5 6">
    <name type="scientific">Enterococcus rivorum</name>
    <dbReference type="NCBI Taxonomy" id="762845"/>
    <lineage>
        <taxon>Bacteria</taxon>
        <taxon>Bacillati</taxon>
        <taxon>Bacillota</taxon>
        <taxon>Bacilli</taxon>
        <taxon>Lactobacillales</taxon>
        <taxon>Enterococcaceae</taxon>
        <taxon>Enterococcus</taxon>
    </lineage>
</organism>
<evidence type="ECO:0000313" key="5">
    <source>
        <dbReference type="EMBL" id="OEH83443.1"/>
    </source>
</evidence>
<dbReference type="InterPro" id="IPR036388">
    <property type="entry name" value="WH-like_DNA-bd_sf"/>
</dbReference>
<reference evidence="5 6" key="1">
    <citation type="submission" date="2016-09" db="EMBL/GenBank/DDBJ databases">
        <authorList>
            <person name="Capua I."/>
            <person name="De Benedictis P."/>
            <person name="Joannis T."/>
            <person name="Lombin L.H."/>
            <person name="Cattoli G."/>
        </authorList>
    </citation>
    <scope>NUCLEOTIDE SEQUENCE [LARGE SCALE GENOMIC DNA]</scope>
    <source>
        <strain evidence="5 6">LMG 25899</strain>
    </source>
</reference>
<dbReference type="PROSITE" id="PS50995">
    <property type="entry name" value="HTH_MARR_2"/>
    <property type="match status" value="1"/>
</dbReference>
<dbReference type="InterPro" id="IPR036390">
    <property type="entry name" value="WH_DNA-bd_sf"/>
</dbReference>
<dbReference type="InterPro" id="IPR000835">
    <property type="entry name" value="HTH_MarR-typ"/>
</dbReference>
<evidence type="ECO:0000256" key="3">
    <source>
        <dbReference type="ARBA" id="ARBA00023163"/>
    </source>
</evidence>
<dbReference type="OrthoDB" id="6462103at2"/>
<dbReference type="STRING" id="762845.BCR26_09685"/>
<dbReference type="RefSeq" id="WP_069697612.1">
    <property type="nucleotide sequence ID" value="NZ_JAGGMA010000037.1"/>
</dbReference>
<dbReference type="Gene3D" id="1.10.10.10">
    <property type="entry name" value="Winged helix-like DNA-binding domain superfamily/Winged helix DNA-binding domain"/>
    <property type="match status" value="1"/>
</dbReference>
<name>A0A1E5L035_9ENTE</name>
<dbReference type="PROSITE" id="PS01117">
    <property type="entry name" value="HTH_MARR_1"/>
    <property type="match status" value="1"/>
</dbReference>
<gene>
    <name evidence="5" type="ORF">BCR26_09685</name>
</gene>
<evidence type="ECO:0000259" key="4">
    <source>
        <dbReference type="PROSITE" id="PS50995"/>
    </source>
</evidence>
<dbReference type="PANTHER" id="PTHR42756">
    <property type="entry name" value="TRANSCRIPTIONAL REGULATOR, MARR"/>
    <property type="match status" value="1"/>
</dbReference>
<dbReference type="AlphaFoldDB" id="A0A1E5L035"/>
<feature type="domain" description="HTH marR-type" evidence="4">
    <location>
        <begin position="1"/>
        <end position="138"/>
    </location>
</feature>
<sequence length="145" mass="17080">MKKSVGRMVSILYRRHVVYMNDVLKEVDITSSEQPILMYLYSHEGVTQEEITKYLSIDKGSTARNIHSLINKGFVRREKNSVDKRCNVLLLTEKGWSIEKKMKKKLQRWSDFLTEDLDPETERLLFEGLEQMVEKLEGIDLRNEV</sequence>
<proteinExistence type="predicted"/>
<dbReference type="Pfam" id="PF12802">
    <property type="entry name" value="MarR_2"/>
    <property type="match status" value="1"/>
</dbReference>
<dbReference type="EMBL" id="MIEK01000007">
    <property type="protein sequence ID" value="OEH83443.1"/>
    <property type="molecule type" value="Genomic_DNA"/>
</dbReference>
<dbReference type="PRINTS" id="PR00598">
    <property type="entry name" value="HTHMARR"/>
</dbReference>
<dbReference type="SMART" id="SM00347">
    <property type="entry name" value="HTH_MARR"/>
    <property type="match status" value="1"/>
</dbReference>
<keyword evidence="6" id="KW-1185">Reference proteome</keyword>
<keyword evidence="3" id="KW-0804">Transcription</keyword>
<accession>A0A1E5L035</accession>